<dbReference type="Proteomes" id="UP000001953">
    <property type="component" value="Chromosome"/>
</dbReference>
<keyword evidence="4" id="KW-1185">Reference proteome</keyword>
<feature type="region of interest" description="Disordered" evidence="1">
    <location>
        <begin position="28"/>
        <end position="101"/>
    </location>
</feature>
<reference evidence="3 4" key="1">
    <citation type="submission" date="2006-03" db="EMBL/GenBank/DDBJ databases">
        <title>Complete sequence of chromosome of Nitrobacter hamburgensis X14.</title>
        <authorList>
            <consortium name="US DOE Joint Genome Institute"/>
            <person name="Copeland A."/>
            <person name="Lucas S."/>
            <person name="Lapidus A."/>
            <person name="Barry K."/>
            <person name="Detter J.C."/>
            <person name="Glavina del Rio T."/>
            <person name="Hammon N."/>
            <person name="Israni S."/>
            <person name="Dalin E."/>
            <person name="Tice H."/>
            <person name="Pitluck S."/>
            <person name="Chain P."/>
            <person name="Malfatti S."/>
            <person name="Shin M."/>
            <person name="Vergez L."/>
            <person name="Schmutz J."/>
            <person name="Larimer F."/>
            <person name="Land M."/>
            <person name="Hauser L."/>
            <person name="Kyrpides N."/>
            <person name="Ivanova N."/>
            <person name="Ward B."/>
            <person name="Arp D."/>
            <person name="Klotz M."/>
            <person name="Stein L."/>
            <person name="O'Mullan G."/>
            <person name="Starkenburg S."/>
            <person name="Sayavedra L."/>
            <person name="Poret-Peterson A.T."/>
            <person name="Gentry M.E."/>
            <person name="Bruce D."/>
            <person name="Richardson P."/>
        </authorList>
    </citation>
    <scope>NUCLEOTIDE SEQUENCE [LARGE SCALE GENOMIC DNA]</scope>
    <source>
        <strain evidence="4">DSM 10229 / NCIMB 13809 / X14</strain>
    </source>
</reference>
<evidence type="ECO:0000313" key="3">
    <source>
        <dbReference type="EMBL" id="ABE62498.1"/>
    </source>
</evidence>
<protein>
    <submittedName>
        <fullName evidence="3">Uncharacterized protein</fullName>
    </submittedName>
</protein>
<dbReference type="EMBL" id="CP000319">
    <property type="protein sequence ID" value="ABE62498.1"/>
    <property type="molecule type" value="Genomic_DNA"/>
</dbReference>
<gene>
    <name evidence="3" type="ordered locus">Nham_1681</name>
</gene>
<dbReference type="STRING" id="323097.Nham_1681"/>
<evidence type="ECO:0000313" key="4">
    <source>
        <dbReference type="Proteomes" id="UP000001953"/>
    </source>
</evidence>
<dbReference type="HOGENOM" id="CLU_2220412_0_0_5"/>
<sequence length="101" mass="10020">MELIHMNVRLLAAAAAIAAFGIAGAQAQAPTYGHEQQNDSVRGSAGASGSAHTKKVHPKGSTNGTVGAATGRRGVNTEPSGSAKTPPADINGNARTGGSMR</sequence>
<keyword evidence="2" id="KW-0732">Signal</keyword>
<evidence type="ECO:0000256" key="1">
    <source>
        <dbReference type="SAM" id="MobiDB-lite"/>
    </source>
</evidence>
<dbReference type="KEGG" id="nha:Nham_1681"/>
<feature type="chain" id="PRO_5004196257" evidence="2">
    <location>
        <begin position="26"/>
        <end position="101"/>
    </location>
</feature>
<evidence type="ECO:0000256" key="2">
    <source>
        <dbReference type="SAM" id="SignalP"/>
    </source>
</evidence>
<feature type="signal peptide" evidence="2">
    <location>
        <begin position="1"/>
        <end position="25"/>
    </location>
</feature>
<dbReference type="OrthoDB" id="8265966at2"/>
<organism evidence="3 4">
    <name type="scientific">Nitrobacter hamburgensis (strain DSM 10229 / NCIMB 13809 / X14)</name>
    <dbReference type="NCBI Taxonomy" id="323097"/>
    <lineage>
        <taxon>Bacteria</taxon>
        <taxon>Pseudomonadati</taxon>
        <taxon>Pseudomonadota</taxon>
        <taxon>Alphaproteobacteria</taxon>
        <taxon>Hyphomicrobiales</taxon>
        <taxon>Nitrobacteraceae</taxon>
        <taxon>Nitrobacter</taxon>
    </lineage>
</organism>
<name>Q1QMP9_NITHX</name>
<dbReference type="AlphaFoldDB" id="Q1QMP9"/>
<proteinExistence type="predicted"/>
<accession>Q1QMP9</accession>